<evidence type="ECO:0000256" key="6">
    <source>
        <dbReference type="ARBA" id="ARBA00022840"/>
    </source>
</evidence>
<keyword evidence="6 12" id="KW-0067">ATP-binding</keyword>
<dbReference type="GO" id="GO:0005524">
    <property type="term" value="F:ATP binding"/>
    <property type="evidence" value="ECO:0007669"/>
    <property type="project" value="UniProtKB-KW"/>
</dbReference>
<dbReference type="InterPro" id="IPR003439">
    <property type="entry name" value="ABC_transporter-like_ATP-bd"/>
</dbReference>
<gene>
    <name evidence="12" type="primary">msbA_1</name>
    <name evidence="12" type="ORF">NCTC10343_01736</name>
</gene>
<dbReference type="EC" id="3.6.3.-" evidence="12"/>
<keyword evidence="2" id="KW-0813">Transport</keyword>
<dbReference type="SUPFAM" id="SSF52540">
    <property type="entry name" value="P-loop containing nucleoside triphosphate hydrolases"/>
    <property type="match status" value="1"/>
</dbReference>
<keyword evidence="5" id="KW-0547">Nucleotide-binding</keyword>
<organism evidence="12 13">
    <name type="scientific">Paenibacillus polymyxa</name>
    <name type="common">Bacillus polymyxa</name>
    <dbReference type="NCBI Taxonomy" id="1406"/>
    <lineage>
        <taxon>Bacteria</taxon>
        <taxon>Bacillati</taxon>
        <taxon>Bacillota</taxon>
        <taxon>Bacilli</taxon>
        <taxon>Bacillales</taxon>
        <taxon>Paenibacillaceae</taxon>
        <taxon>Paenibacillus</taxon>
    </lineage>
</organism>
<sequence>MSQSKGQTNDLVSLSYQNIFRTFLFWPRIFRLLWDTHPTFLIAILITNLLKGAVPAVILLATRELINSVVAGASGGSFQPVFIAFGVLIGVNLLYDLINIGESFFRKMFQSRLSNQVNIRIIEKAQKMSLQSFEDADVQNMLQRAQGEADYRPFEIFTQILAIMSSVVTLFSTGAILIAWRWWAFLFIFLIPCLSFYSFLRIGQREFNVHFQRAGRQRESWYLSFLVTRDNSFKEVKIFQLGDYLRKRYKMILEGFYREDKVLAVRRSYTSLAFQIVNQGASAFIIFMAIQATYVGQILVGNLVSLIQGITLTQSTSQSIVQGILSLCQNNLYIKQLFDFLDMPEETKMQKSVQHLPLSAIHSIEFRNVSFRYPNTEENAISNVSFTLHQGEKLAIVGRNGSGKSTIVKLLTHLYSDFEGEILINGHSIHELDKDSFRGKIGVVFQDFVHYEMSVRDNIGFGHVASRENDEAIWAAVDKAGIVDLIAGLPEKLNTLLGKWFEDGQQLSGGQWQRIAIARAFMRNADIYVLDEPSSFLDPHAEKEVFQKFDQLVHERIGVFISHRLSSARMADTIILMKEGRIVEAGSHKHLMDMDGVYAEMFRLQASSYLSQGESELEQEMLSPPLVKATGGS</sequence>
<dbReference type="PANTHER" id="PTHR43394">
    <property type="entry name" value="ATP-DEPENDENT PERMEASE MDL1, MITOCHONDRIAL"/>
    <property type="match status" value="1"/>
</dbReference>
<dbReference type="Gene3D" id="1.20.1560.10">
    <property type="entry name" value="ABC transporter type 1, transmembrane domain"/>
    <property type="match status" value="1"/>
</dbReference>
<dbReference type="InterPro" id="IPR027417">
    <property type="entry name" value="P-loop_NTPase"/>
</dbReference>
<dbReference type="AlphaFoldDB" id="A0A378XXL3"/>
<dbReference type="Proteomes" id="UP000254400">
    <property type="component" value="Unassembled WGS sequence"/>
</dbReference>
<evidence type="ECO:0000313" key="13">
    <source>
        <dbReference type="Proteomes" id="UP000254400"/>
    </source>
</evidence>
<proteinExistence type="predicted"/>
<dbReference type="InterPro" id="IPR039421">
    <property type="entry name" value="Type_1_exporter"/>
</dbReference>
<feature type="transmembrane region" description="Helical" evidence="9">
    <location>
        <begin position="182"/>
        <end position="200"/>
    </location>
</feature>
<dbReference type="InterPro" id="IPR011527">
    <property type="entry name" value="ABC1_TM_dom"/>
</dbReference>
<evidence type="ECO:0000256" key="4">
    <source>
        <dbReference type="ARBA" id="ARBA00022692"/>
    </source>
</evidence>
<keyword evidence="7 9" id="KW-1133">Transmembrane helix</keyword>
<keyword evidence="8 9" id="KW-0472">Membrane</keyword>
<dbReference type="SMART" id="SM00382">
    <property type="entry name" value="AAA"/>
    <property type="match status" value="1"/>
</dbReference>
<dbReference type="GO" id="GO:0015421">
    <property type="term" value="F:ABC-type oligopeptide transporter activity"/>
    <property type="evidence" value="ECO:0007669"/>
    <property type="project" value="TreeGrafter"/>
</dbReference>
<dbReference type="Pfam" id="PF00005">
    <property type="entry name" value="ABC_tran"/>
    <property type="match status" value="1"/>
</dbReference>
<keyword evidence="12" id="KW-0378">Hydrolase</keyword>
<keyword evidence="3" id="KW-1003">Cell membrane</keyword>
<name>A0A378XXL3_PAEPO</name>
<dbReference type="SUPFAM" id="SSF90123">
    <property type="entry name" value="ABC transporter transmembrane region"/>
    <property type="match status" value="1"/>
</dbReference>
<evidence type="ECO:0000259" key="10">
    <source>
        <dbReference type="PROSITE" id="PS50893"/>
    </source>
</evidence>
<dbReference type="InterPro" id="IPR036640">
    <property type="entry name" value="ABC1_TM_sf"/>
</dbReference>
<dbReference type="PROSITE" id="PS00211">
    <property type="entry name" value="ABC_TRANSPORTER_1"/>
    <property type="match status" value="1"/>
</dbReference>
<accession>A0A378XXL3</accession>
<feature type="domain" description="ABC transporter" evidence="10">
    <location>
        <begin position="364"/>
        <end position="604"/>
    </location>
</feature>
<dbReference type="EMBL" id="UGSC01000001">
    <property type="protein sequence ID" value="SUA68541.1"/>
    <property type="molecule type" value="Genomic_DNA"/>
</dbReference>
<dbReference type="InterPro" id="IPR003593">
    <property type="entry name" value="AAA+_ATPase"/>
</dbReference>
<dbReference type="GO" id="GO:0005886">
    <property type="term" value="C:plasma membrane"/>
    <property type="evidence" value="ECO:0007669"/>
    <property type="project" value="UniProtKB-SubCell"/>
</dbReference>
<dbReference type="GO" id="GO:0016887">
    <property type="term" value="F:ATP hydrolysis activity"/>
    <property type="evidence" value="ECO:0007669"/>
    <property type="project" value="InterPro"/>
</dbReference>
<keyword evidence="4 9" id="KW-0812">Transmembrane</keyword>
<protein>
    <submittedName>
        <fullName evidence="12">Subtilin transport ATP-binding protein SpaT</fullName>
        <ecNumber evidence="12">3.6.3.-</ecNumber>
    </submittedName>
</protein>
<feature type="transmembrane region" description="Helical" evidence="9">
    <location>
        <begin position="156"/>
        <end position="176"/>
    </location>
</feature>
<dbReference type="PROSITE" id="PS50929">
    <property type="entry name" value="ABC_TM1F"/>
    <property type="match status" value="1"/>
</dbReference>
<dbReference type="PROSITE" id="PS50893">
    <property type="entry name" value="ABC_TRANSPORTER_2"/>
    <property type="match status" value="1"/>
</dbReference>
<feature type="transmembrane region" description="Helical" evidence="9">
    <location>
        <begin position="81"/>
        <end position="98"/>
    </location>
</feature>
<dbReference type="Gene3D" id="3.40.50.300">
    <property type="entry name" value="P-loop containing nucleotide triphosphate hydrolases"/>
    <property type="match status" value="1"/>
</dbReference>
<feature type="transmembrane region" description="Helical" evidence="9">
    <location>
        <begin position="40"/>
        <end position="61"/>
    </location>
</feature>
<dbReference type="FunFam" id="3.40.50.300:FF:000221">
    <property type="entry name" value="Multidrug ABC transporter ATP-binding protein"/>
    <property type="match status" value="1"/>
</dbReference>
<evidence type="ECO:0000256" key="9">
    <source>
        <dbReference type="SAM" id="Phobius"/>
    </source>
</evidence>
<dbReference type="InterPro" id="IPR017871">
    <property type="entry name" value="ABC_transporter-like_CS"/>
</dbReference>
<feature type="domain" description="ABC transmembrane type-1" evidence="11">
    <location>
        <begin position="42"/>
        <end position="322"/>
    </location>
</feature>
<reference evidence="12 13" key="1">
    <citation type="submission" date="2018-06" db="EMBL/GenBank/DDBJ databases">
        <authorList>
            <consortium name="Pathogen Informatics"/>
            <person name="Doyle S."/>
        </authorList>
    </citation>
    <scope>NUCLEOTIDE SEQUENCE [LARGE SCALE GENOMIC DNA]</scope>
    <source>
        <strain evidence="12 13">NCTC10343</strain>
    </source>
</reference>
<evidence type="ECO:0000256" key="8">
    <source>
        <dbReference type="ARBA" id="ARBA00023136"/>
    </source>
</evidence>
<dbReference type="PANTHER" id="PTHR43394:SF1">
    <property type="entry name" value="ATP-BINDING CASSETTE SUB-FAMILY B MEMBER 10, MITOCHONDRIAL"/>
    <property type="match status" value="1"/>
</dbReference>
<comment type="subcellular location">
    <subcellularLocation>
        <location evidence="1">Cell membrane</location>
        <topology evidence="1">Multi-pass membrane protein</topology>
    </subcellularLocation>
</comment>
<evidence type="ECO:0000256" key="1">
    <source>
        <dbReference type="ARBA" id="ARBA00004651"/>
    </source>
</evidence>
<evidence type="ECO:0000256" key="3">
    <source>
        <dbReference type="ARBA" id="ARBA00022475"/>
    </source>
</evidence>
<evidence type="ECO:0000259" key="11">
    <source>
        <dbReference type="PROSITE" id="PS50929"/>
    </source>
</evidence>
<evidence type="ECO:0000256" key="2">
    <source>
        <dbReference type="ARBA" id="ARBA00022448"/>
    </source>
</evidence>
<evidence type="ECO:0000313" key="12">
    <source>
        <dbReference type="EMBL" id="SUA68541.1"/>
    </source>
</evidence>
<evidence type="ECO:0000256" key="5">
    <source>
        <dbReference type="ARBA" id="ARBA00022741"/>
    </source>
</evidence>
<evidence type="ECO:0000256" key="7">
    <source>
        <dbReference type="ARBA" id="ARBA00022989"/>
    </source>
</evidence>